<keyword evidence="1" id="KW-0812">Transmembrane</keyword>
<keyword evidence="3" id="KW-1185">Reference proteome</keyword>
<evidence type="ECO:0000313" key="2">
    <source>
        <dbReference type="EMBL" id="UYP46906.1"/>
    </source>
</evidence>
<evidence type="ECO:0000313" key="3">
    <source>
        <dbReference type="Proteomes" id="UP001208689"/>
    </source>
</evidence>
<keyword evidence="1" id="KW-0472">Membrane</keyword>
<keyword evidence="1" id="KW-1133">Transmembrane helix</keyword>
<feature type="transmembrane region" description="Helical" evidence="1">
    <location>
        <begin position="203"/>
        <end position="223"/>
    </location>
</feature>
<evidence type="ECO:0000256" key="1">
    <source>
        <dbReference type="SAM" id="Phobius"/>
    </source>
</evidence>
<feature type="transmembrane region" description="Helical" evidence="1">
    <location>
        <begin position="35"/>
        <end position="54"/>
    </location>
</feature>
<dbReference type="EMBL" id="CP104013">
    <property type="protein sequence ID" value="UYP46906.1"/>
    <property type="molecule type" value="Genomic_DNA"/>
</dbReference>
<accession>A0ABY6HWE9</accession>
<feature type="transmembrane region" description="Helical" evidence="1">
    <location>
        <begin position="125"/>
        <end position="145"/>
    </location>
</feature>
<feature type="transmembrane region" description="Helical" evidence="1">
    <location>
        <begin position="100"/>
        <end position="119"/>
    </location>
</feature>
<feature type="transmembrane region" description="Helical" evidence="1">
    <location>
        <begin position="265"/>
        <end position="285"/>
    </location>
</feature>
<proteinExistence type="predicted"/>
<feature type="transmembrane region" description="Helical" evidence="1">
    <location>
        <begin position="337"/>
        <end position="355"/>
    </location>
</feature>
<dbReference type="Proteomes" id="UP001208689">
    <property type="component" value="Chromosome"/>
</dbReference>
<feature type="transmembrane region" description="Helical" evidence="1">
    <location>
        <begin position="306"/>
        <end position="325"/>
    </location>
</feature>
<name>A0ABY6HWE9_9ARCH</name>
<feature type="transmembrane region" description="Helical" evidence="1">
    <location>
        <begin position="166"/>
        <end position="183"/>
    </location>
</feature>
<gene>
    <name evidence="2" type="ORF">NEF87_003191</name>
</gene>
<protein>
    <submittedName>
        <fullName evidence="2">Uncharacterized protein</fullName>
    </submittedName>
</protein>
<feature type="transmembrane region" description="Helical" evidence="1">
    <location>
        <begin position="235"/>
        <end position="253"/>
    </location>
</feature>
<reference evidence="2" key="1">
    <citation type="submission" date="2022-09" db="EMBL/GenBank/DDBJ databases">
        <title>Actin cytoskeleton and complex cell architecture in an #Asgard archaeon.</title>
        <authorList>
            <person name="Ponce Toledo R.I."/>
            <person name="Schleper C."/>
            <person name="Rodrigues Oliveira T."/>
            <person name="Wollweber F."/>
            <person name="Xu J."/>
            <person name="Rittmann S."/>
            <person name="Klingl A."/>
            <person name="Pilhofer M."/>
        </authorList>
    </citation>
    <scope>NUCLEOTIDE SEQUENCE</scope>
    <source>
        <strain evidence="2">B-35</strain>
    </source>
</reference>
<sequence>MGKSLREKISDIKEKPKKIAFVFRNFMWEGFSKKLLFLIWLVLLIYFPIWNPIYTDESQWIHLDEVLRVLIDLIFSLLQLTLLFFTIIHQLLEKKMENKLVFFLFLLISAVCAFIFYFFIPYSIIVIPLFGIGAYILQNLSIIGNSAPIVQKLSKPFHFENRQVKPFWFITIESVIVIFGIVYVKNYILSDELNTISPYAYKFWAWTTVSFLIVAILILFVIRKKDTPFYRQMKGFFLFIIPILQIYNIYIIFQDILSILTPEGSSLPLILDLIVFSLLALWELLKSIGNQIDLREEIDTSKFYSSILWSYSITAFVQYNALFGAEDGFTLNDFSEMLSLIFAGFGILYMVNNLGKSVADQRNIQNFSLKKFLSGKEFATQN</sequence>
<feature type="transmembrane region" description="Helical" evidence="1">
    <location>
        <begin position="66"/>
        <end position="88"/>
    </location>
</feature>
<organism evidence="2 3">
    <name type="scientific">Candidatus Lokiarchaeum ossiferum</name>
    <dbReference type="NCBI Taxonomy" id="2951803"/>
    <lineage>
        <taxon>Archaea</taxon>
        <taxon>Promethearchaeati</taxon>
        <taxon>Promethearchaeota</taxon>
        <taxon>Promethearchaeia</taxon>
        <taxon>Promethearchaeales</taxon>
        <taxon>Promethearchaeaceae</taxon>
        <taxon>Candidatus Lokiarchaeum</taxon>
    </lineage>
</organism>